<feature type="domain" description="Core" evidence="1">
    <location>
        <begin position="1"/>
        <end position="108"/>
    </location>
</feature>
<keyword evidence="3" id="KW-1185">Reference proteome</keyword>
<reference evidence="2 3" key="1">
    <citation type="submission" date="2017-10" db="EMBL/GenBank/DDBJ databases">
        <title>Bacillus sp. nov., a halophilic bacterium isolated from a Keqin Lake.</title>
        <authorList>
            <person name="Wang H."/>
        </authorList>
    </citation>
    <scope>NUCLEOTIDE SEQUENCE [LARGE SCALE GENOMIC DNA]</scope>
    <source>
        <strain evidence="2 3">KCTC 13187</strain>
    </source>
</reference>
<dbReference type="EMBL" id="PDOE01000001">
    <property type="protein sequence ID" value="RKL68715.1"/>
    <property type="molecule type" value="Genomic_DNA"/>
</dbReference>
<dbReference type="RefSeq" id="WP_110936645.1">
    <property type="nucleotide sequence ID" value="NZ_KZ614146.1"/>
</dbReference>
<dbReference type="InterPro" id="IPR000361">
    <property type="entry name" value="ATAP_core_dom"/>
</dbReference>
<gene>
    <name evidence="2" type="ORF">CR203_01305</name>
</gene>
<dbReference type="Pfam" id="PF01521">
    <property type="entry name" value="Fe-S_biosyn"/>
    <property type="match status" value="1"/>
</dbReference>
<evidence type="ECO:0000313" key="2">
    <source>
        <dbReference type="EMBL" id="RKL68715.1"/>
    </source>
</evidence>
<dbReference type="AlphaFoldDB" id="A0A3A9KLK5"/>
<name>A0A3A9KLK5_9BACI</name>
<evidence type="ECO:0000259" key="1">
    <source>
        <dbReference type="Pfam" id="PF01521"/>
    </source>
</evidence>
<organism evidence="2 3">
    <name type="scientific">Salipaludibacillus neizhouensis</name>
    <dbReference type="NCBI Taxonomy" id="885475"/>
    <lineage>
        <taxon>Bacteria</taxon>
        <taxon>Bacillati</taxon>
        <taxon>Bacillota</taxon>
        <taxon>Bacilli</taxon>
        <taxon>Bacillales</taxon>
        <taxon>Bacillaceae</taxon>
    </lineage>
</organism>
<dbReference type="InterPro" id="IPR035903">
    <property type="entry name" value="HesB-like_dom_sf"/>
</dbReference>
<accession>A0A3A9KLK5</accession>
<dbReference type="Proteomes" id="UP000281498">
    <property type="component" value="Unassembled WGS sequence"/>
</dbReference>
<proteinExistence type="predicted"/>
<dbReference type="OrthoDB" id="2361087at2"/>
<evidence type="ECO:0000313" key="3">
    <source>
        <dbReference type="Proteomes" id="UP000281498"/>
    </source>
</evidence>
<dbReference type="Gene3D" id="2.60.300.12">
    <property type="entry name" value="HesB-like domain"/>
    <property type="match status" value="1"/>
</dbReference>
<comment type="caution">
    <text evidence="2">The sequence shown here is derived from an EMBL/GenBank/DDBJ whole genome shotgun (WGS) entry which is preliminary data.</text>
</comment>
<protein>
    <submittedName>
        <fullName evidence="2">Heme biosynthesis protein HemY</fullName>
    </submittedName>
</protein>
<dbReference type="SUPFAM" id="SSF89360">
    <property type="entry name" value="HesB-like domain"/>
    <property type="match status" value="1"/>
</dbReference>
<sequence length="118" mass="13590">MEVFITNEAINVINETASLQEDQVLFIQYETDGCGCVVSGVSQLVELKEQDITDRELLIETTPLPFRVAIEKRVEWIYDEKLIIDFSKNANMLQLKSPNQMINPRMSFMSWSKSTQNV</sequence>